<feature type="region of interest" description="Disordered" evidence="1">
    <location>
        <begin position="157"/>
        <end position="229"/>
    </location>
</feature>
<protein>
    <submittedName>
        <fullName evidence="4">Uncharacterized protein</fullName>
    </submittedName>
</protein>
<evidence type="ECO:0000256" key="1">
    <source>
        <dbReference type="SAM" id="MobiDB-lite"/>
    </source>
</evidence>
<feature type="chain" id="PRO_5045503963" evidence="3">
    <location>
        <begin position="33"/>
        <end position="338"/>
    </location>
</feature>
<evidence type="ECO:0000256" key="2">
    <source>
        <dbReference type="SAM" id="Phobius"/>
    </source>
</evidence>
<evidence type="ECO:0000313" key="5">
    <source>
        <dbReference type="Proteomes" id="UP001056336"/>
    </source>
</evidence>
<keyword evidence="2" id="KW-0472">Membrane</keyword>
<organism evidence="4 5">
    <name type="scientific">Jatrophihabitans telluris</name>
    <dbReference type="NCBI Taxonomy" id="2038343"/>
    <lineage>
        <taxon>Bacteria</taxon>
        <taxon>Bacillati</taxon>
        <taxon>Actinomycetota</taxon>
        <taxon>Actinomycetes</taxon>
        <taxon>Jatrophihabitantales</taxon>
        <taxon>Jatrophihabitantaceae</taxon>
        <taxon>Jatrophihabitans</taxon>
    </lineage>
</organism>
<feature type="compositionally biased region" description="Basic and acidic residues" evidence="1">
    <location>
        <begin position="92"/>
        <end position="106"/>
    </location>
</feature>
<reference evidence="4" key="1">
    <citation type="journal article" date="2018" name="Int. J. Syst. Evol. Microbiol.">
        <title>Jatrophihabitans telluris sp. nov., isolated from sediment soil of lava forest wetlands and the emended description of the genus Jatrophihabitans.</title>
        <authorList>
            <person name="Lee K.C."/>
            <person name="Suh M.K."/>
            <person name="Eom M.K."/>
            <person name="Kim K.K."/>
            <person name="Kim J.S."/>
            <person name="Kim D.S."/>
            <person name="Ko S.H."/>
            <person name="Shin Y.K."/>
            <person name="Lee J.S."/>
        </authorList>
    </citation>
    <scope>NUCLEOTIDE SEQUENCE</scope>
    <source>
        <strain evidence="4">N237</strain>
    </source>
</reference>
<keyword evidence="5" id="KW-1185">Reference proteome</keyword>
<feature type="compositionally biased region" description="Low complexity" evidence="1">
    <location>
        <begin position="217"/>
        <end position="229"/>
    </location>
</feature>
<dbReference type="RefSeq" id="WP_249771181.1">
    <property type="nucleotide sequence ID" value="NZ_CP097332.1"/>
</dbReference>
<evidence type="ECO:0000313" key="4">
    <source>
        <dbReference type="EMBL" id="UQX88054.1"/>
    </source>
</evidence>
<feature type="signal peptide" evidence="3">
    <location>
        <begin position="1"/>
        <end position="32"/>
    </location>
</feature>
<sequence length="338" mass="32890">MLATAARRRAAVGAFGILVAGGLMLGAQPASASAAHVTCHGSHGKSATETSAYSYSGTESGSSKYGSSKYGSSKYGSSESGSSKDRKKSKHGPRDGRGRSTSHGEDSEASVVSYATSTASSDGKSLHSRHTAKPVQGVTAAVTGVGTVVKTLVTNEHSNGSSASSSSHSSSSASAGSSSTSTSTSSSSSSGSSGAGKAGTPKSATTPGTKPSSGKQPAKAPAKAATKTATNKPVLITTAAVKTTDSGTAHAASPSLADQVAGNQRQAAATTRPGPSSSAPPAVTAKPRTAFVAEPQILQIAAASPLGATGALLGTGVLFLGLALIVAGTRRGRTRASA</sequence>
<keyword evidence="2" id="KW-1133">Transmembrane helix</keyword>
<feature type="region of interest" description="Disordered" evidence="1">
    <location>
        <begin position="244"/>
        <end position="286"/>
    </location>
</feature>
<keyword evidence="2" id="KW-0812">Transmembrane</keyword>
<feature type="compositionally biased region" description="Polar residues" evidence="1">
    <location>
        <begin position="261"/>
        <end position="279"/>
    </location>
</feature>
<feature type="compositionally biased region" description="Low complexity" evidence="1">
    <location>
        <begin position="45"/>
        <end position="81"/>
    </location>
</feature>
<dbReference type="Proteomes" id="UP001056336">
    <property type="component" value="Chromosome"/>
</dbReference>
<reference evidence="4" key="2">
    <citation type="submission" date="2022-05" db="EMBL/GenBank/DDBJ databases">
        <authorList>
            <person name="Kim J.-S."/>
            <person name="Lee K."/>
            <person name="Suh M."/>
            <person name="Eom M."/>
            <person name="Kim J.-S."/>
            <person name="Kim D.-S."/>
            <person name="Ko S.-H."/>
            <person name="Shin Y."/>
            <person name="Lee J.-S."/>
        </authorList>
    </citation>
    <scope>NUCLEOTIDE SEQUENCE</scope>
    <source>
        <strain evidence="4">N237</strain>
    </source>
</reference>
<feature type="transmembrane region" description="Helical" evidence="2">
    <location>
        <begin position="306"/>
        <end position="327"/>
    </location>
</feature>
<dbReference type="EMBL" id="CP097332">
    <property type="protein sequence ID" value="UQX88054.1"/>
    <property type="molecule type" value="Genomic_DNA"/>
</dbReference>
<feature type="compositionally biased region" description="Low complexity" evidence="1">
    <location>
        <begin position="109"/>
        <end position="121"/>
    </location>
</feature>
<feature type="region of interest" description="Disordered" evidence="1">
    <location>
        <begin position="40"/>
        <end position="137"/>
    </location>
</feature>
<accession>A0ABY4QWR6</accession>
<feature type="compositionally biased region" description="Low complexity" evidence="1">
    <location>
        <begin position="157"/>
        <end position="192"/>
    </location>
</feature>
<keyword evidence="3" id="KW-0732">Signal</keyword>
<evidence type="ECO:0000256" key="3">
    <source>
        <dbReference type="SAM" id="SignalP"/>
    </source>
</evidence>
<name>A0ABY4QWR6_9ACTN</name>
<gene>
    <name evidence="4" type="ORF">M6D93_17420</name>
</gene>
<proteinExistence type="predicted"/>